<feature type="signal peptide" evidence="10">
    <location>
        <begin position="1"/>
        <end position="22"/>
    </location>
</feature>
<evidence type="ECO:0000259" key="11">
    <source>
        <dbReference type="PROSITE" id="PS50866"/>
    </source>
</evidence>
<evidence type="ECO:0000313" key="12">
    <source>
        <dbReference type="EMBL" id="CAD7277544.1"/>
    </source>
</evidence>
<evidence type="ECO:0000256" key="9">
    <source>
        <dbReference type="SAM" id="Phobius"/>
    </source>
</evidence>
<evidence type="ECO:0000256" key="6">
    <source>
        <dbReference type="ARBA" id="ARBA00022989"/>
    </source>
</evidence>
<evidence type="ECO:0000256" key="5">
    <source>
        <dbReference type="ARBA" id="ARBA00022729"/>
    </source>
</evidence>
<sequence length="210" mass="24147">MPNIISFILCFLCLLSLGFVNGLMFHLGPNMKKCLTEEIHKDVLVMGEYEISEAPGQKTDLVVTDSKAQILVNREDTHSGKFVFTTDDYDVFEVCFVSHVPHPQASHGRLHEVSLKMKHGVEAKSYEGLAETSKLKPLEVELKRLEDLSEAIVQDFAYMRKREEEMRDTNESTNSRVLYFSVFSMLCLLGLASWQVLYLRRYFKSKKLIE</sequence>
<keyword evidence="7 9" id="KW-0472">Membrane</keyword>
<evidence type="ECO:0000256" key="8">
    <source>
        <dbReference type="RuleBase" id="RU003827"/>
    </source>
</evidence>
<evidence type="ECO:0000313" key="13">
    <source>
        <dbReference type="Proteomes" id="UP000678499"/>
    </source>
</evidence>
<organism evidence="12">
    <name type="scientific">Notodromas monacha</name>
    <dbReference type="NCBI Taxonomy" id="399045"/>
    <lineage>
        <taxon>Eukaryota</taxon>
        <taxon>Metazoa</taxon>
        <taxon>Ecdysozoa</taxon>
        <taxon>Arthropoda</taxon>
        <taxon>Crustacea</taxon>
        <taxon>Oligostraca</taxon>
        <taxon>Ostracoda</taxon>
        <taxon>Podocopa</taxon>
        <taxon>Podocopida</taxon>
        <taxon>Cypridocopina</taxon>
        <taxon>Cypridoidea</taxon>
        <taxon>Cyprididae</taxon>
        <taxon>Notodromas</taxon>
    </lineage>
</organism>
<name>A0A7R9BPB2_9CRUS</name>
<evidence type="ECO:0000256" key="3">
    <source>
        <dbReference type="ARBA" id="ARBA00022473"/>
    </source>
</evidence>
<dbReference type="Pfam" id="PF01105">
    <property type="entry name" value="EMP24_GP25L"/>
    <property type="match status" value="1"/>
</dbReference>
<feature type="chain" id="PRO_5036402951" description="GOLD domain-containing protein" evidence="10">
    <location>
        <begin position="23"/>
        <end position="210"/>
    </location>
</feature>
<dbReference type="Proteomes" id="UP000678499">
    <property type="component" value="Unassembled WGS sequence"/>
</dbReference>
<dbReference type="OrthoDB" id="759142at2759"/>
<evidence type="ECO:0000256" key="10">
    <source>
        <dbReference type="SAM" id="SignalP"/>
    </source>
</evidence>
<dbReference type="PANTHER" id="PTHR22811">
    <property type="entry name" value="TRANSMEMBRANE EMP24 DOMAIN-CONTAINING PROTEIN"/>
    <property type="match status" value="1"/>
</dbReference>
<proteinExistence type="inferred from homology"/>
<dbReference type="InterPro" id="IPR015720">
    <property type="entry name" value="Emp24-like"/>
</dbReference>
<keyword evidence="5 10" id="KW-0732">Signal</keyword>
<gene>
    <name evidence="12" type="ORF">NMOB1V02_LOCUS5274</name>
</gene>
<keyword evidence="4 8" id="KW-0812">Transmembrane</keyword>
<comment type="subcellular location">
    <subcellularLocation>
        <location evidence="1 8">Membrane</location>
        <topology evidence="1 8">Single-pass type I membrane protein</topology>
    </subcellularLocation>
</comment>
<dbReference type="GO" id="GO:0016020">
    <property type="term" value="C:membrane"/>
    <property type="evidence" value="ECO:0007669"/>
    <property type="project" value="UniProtKB-SubCell"/>
</dbReference>
<dbReference type="EMBL" id="CAJPEX010000939">
    <property type="protein sequence ID" value="CAG0917696.1"/>
    <property type="molecule type" value="Genomic_DNA"/>
</dbReference>
<keyword evidence="6 9" id="KW-1133">Transmembrane helix</keyword>
<evidence type="ECO:0000256" key="1">
    <source>
        <dbReference type="ARBA" id="ARBA00004479"/>
    </source>
</evidence>
<keyword evidence="13" id="KW-1185">Reference proteome</keyword>
<evidence type="ECO:0000256" key="4">
    <source>
        <dbReference type="ARBA" id="ARBA00022692"/>
    </source>
</evidence>
<dbReference type="EMBL" id="OA882976">
    <property type="protein sequence ID" value="CAD7277544.1"/>
    <property type="molecule type" value="Genomic_DNA"/>
</dbReference>
<reference evidence="12" key="1">
    <citation type="submission" date="2020-11" db="EMBL/GenBank/DDBJ databases">
        <authorList>
            <person name="Tran Van P."/>
        </authorList>
    </citation>
    <scope>NUCLEOTIDE SEQUENCE</scope>
</reference>
<keyword evidence="3" id="KW-0217">Developmental protein</keyword>
<dbReference type="PROSITE" id="PS50866">
    <property type="entry name" value="GOLD"/>
    <property type="match status" value="1"/>
</dbReference>
<feature type="transmembrane region" description="Helical" evidence="9">
    <location>
        <begin position="177"/>
        <end position="199"/>
    </location>
</feature>
<protein>
    <recommendedName>
        <fullName evidence="11">GOLD domain-containing protein</fullName>
    </recommendedName>
</protein>
<feature type="domain" description="GOLD" evidence="11">
    <location>
        <begin position="32"/>
        <end position="144"/>
    </location>
</feature>
<evidence type="ECO:0000256" key="7">
    <source>
        <dbReference type="ARBA" id="ARBA00023136"/>
    </source>
</evidence>
<dbReference type="AlphaFoldDB" id="A0A7R9BPB2"/>
<comment type="similarity">
    <text evidence="2 8">Belongs to the EMP24/GP25L family.</text>
</comment>
<evidence type="ECO:0000256" key="2">
    <source>
        <dbReference type="ARBA" id="ARBA00007104"/>
    </source>
</evidence>
<accession>A0A7R9BPB2</accession>
<dbReference type="SMART" id="SM01190">
    <property type="entry name" value="EMP24_GP25L"/>
    <property type="match status" value="1"/>
</dbReference>
<dbReference type="InterPro" id="IPR009038">
    <property type="entry name" value="GOLD_dom"/>
</dbReference>